<keyword evidence="2" id="KW-1185">Reference proteome</keyword>
<proteinExistence type="predicted"/>
<sequence>MRNCFKAIFLNFNSCPFAGVLPFVYGSPNLTRRTPFGENENEIIPQNGKPLTSKVDQYVNEWIRNTIGLHEVEHPNKTKNNSTMPLVTKKQ</sequence>
<comment type="caution">
    <text evidence="1">The sequence shown here is derived from an EMBL/GenBank/DDBJ whole genome shotgun (WGS) entry which is preliminary data.</text>
</comment>
<reference evidence="1 2" key="1">
    <citation type="submission" date="2021-06" db="EMBL/GenBank/DDBJ databases">
        <title>Caerostris extrusa draft genome.</title>
        <authorList>
            <person name="Kono N."/>
            <person name="Arakawa K."/>
        </authorList>
    </citation>
    <scope>NUCLEOTIDE SEQUENCE [LARGE SCALE GENOMIC DNA]</scope>
</reference>
<protein>
    <submittedName>
        <fullName evidence="1">Uncharacterized protein</fullName>
    </submittedName>
</protein>
<organism evidence="1 2">
    <name type="scientific">Caerostris extrusa</name>
    <name type="common">Bark spider</name>
    <name type="synonym">Caerostris bankana</name>
    <dbReference type="NCBI Taxonomy" id="172846"/>
    <lineage>
        <taxon>Eukaryota</taxon>
        <taxon>Metazoa</taxon>
        <taxon>Ecdysozoa</taxon>
        <taxon>Arthropoda</taxon>
        <taxon>Chelicerata</taxon>
        <taxon>Arachnida</taxon>
        <taxon>Araneae</taxon>
        <taxon>Araneomorphae</taxon>
        <taxon>Entelegynae</taxon>
        <taxon>Araneoidea</taxon>
        <taxon>Araneidae</taxon>
        <taxon>Caerostris</taxon>
    </lineage>
</organism>
<dbReference type="Proteomes" id="UP001054945">
    <property type="component" value="Unassembled WGS sequence"/>
</dbReference>
<dbReference type="AlphaFoldDB" id="A0AAV4S7H8"/>
<evidence type="ECO:0000313" key="2">
    <source>
        <dbReference type="Proteomes" id="UP001054945"/>
    </source>
</evidence>
<evidence type="ECO:0000313" key="1">
    <source>
        <dbReference type="EMBL" id="GIY29031.1"/>
    </source>
</evidence>
<name>A0AAV4S7H8_CAEEX</name>
<dbReference type="EMBL" id="BPLR01009016">
    <property type="protein sequence ID" value="GIY29031.1"/>
    <property type="molecule type" value="Genomic_DNA"/>
</dbReference>
<gene>
    <name evidence="1" type="ORF">CEXT_373391</name>
</gene>
<accession>A0AAV4S7H8</accession>